<keyword evidence="8 11" id="KW-1133">Transmembrane helix</keyword>
<evidence type="ECO:0000256" key="9">
    <source>
        <dbReference type="ARBA" id="ARBA00023012"/>
    </source>
</evidence>
<evidence type="ECO:0000256" key="10">
    <source>
        <dbReference type="ARBA" id="ARBA00023136"/>
    </source>
</evidence>
<dbReference type="InterPro" id="IPR003660">
    <property type="entry name" value="HAMP_dom"/>
</dbReference>
<comment type="catalytic activity">
    <reaction evidence="1">
        <text>ATP + protein L-histidine = ADP + protein N-phospho-L-histidine.</text>
        <dbReference type="EC" id="2.7.13.3"/>
    </reaction>
</comment>
<dbReference type="SMART" id="SM00387">
    <property type="entry name" value="HATPase_c"/>
    <property type="match status" value="1"/>
</dbReference>
<evidence type="ECO:0000259" key="13">
    <source>
        <dbReference type="PROSITE" id="PS50885"/>
    </source>
</evidence>
<evidence type="ECO:0000256" key="5">
    <source>
        <dbReference type="ARBA" id="ARBA00022679"/>
    </source>
</evidence>
<keyword evidence="9" id="KW-0902">Two-component regulatory system</keyword>
<keyword evidence="10 11" id="KW-0472">Membrane</keyword>
<evidence type="ECO:0000256" key="3">
    <source>
        <dbReference type="ARBA" id="ARBA00012438"/>
    </source>
</evidence>
<evidence type="ECO:0000256" key="6">
    <source>
        <dbReference type="ARBA" id="ARBA00022692"/>
    </source>
</evidence>
<feature type="domain" description="Histidine kinase" evidence="12">
    <location>
        <begin position="251"/>
        <end position="456"/>
    </location>
</feature>
<protein>
    <recommendedName>
        <fullName evidence="3">histidine kinase</fullName>
        <ecNumber evidence="3">2.7.13.3</ecNumber>
    </recommendedName>
</protein>
<dbReference type="Proteomes" id="UP000038011">
    <property type="component" value="Unassembled WGS sequence"/>
</dbReference>
<comment type="caution">
    <text evidence="14">The sequence shown here is derived from an EMBL/GenBank/DDBJ whole genome shotgun (WGS) entry which is preliminary data.</text>
</comment>
<dbReference type="PROSITE" id="PS50109">
    <property type="entry name" value="HIS_KIN"/>
    <property type="match status" value="1"/>
</dbReference>
<keyword evidence="6 11" id="KW-0812">Transmembrane</keyword>
<dbReference type="EC" id="2.7.13.3" evidence="3"/>
<dbReference type="PATRIC" id="fig|1514904.3.peg.2340"/>
<evidence type="ECO:0000313" key="15">
    <source>
        <dbReference type="Proteomes" id="UP000038011"/>
    </source>
</evidence>
<feature type="domain" description="HAMP" evidence="13">
    <location>
        <begin position="192"/>
        <end position="243"/>
    </location>
</feature>
<evidence type="ECO:0000256" key="11">
    <source>
        <dbReference type="SAM" id="Phobius"/>
    </source>
</evidence>
<evidence type="ECO:0000256" key="1">
    <source>
        <dbReference type="ARBA" id="ARBA00000085"/>
    </source>
</evidence>
<keyword evidence="15" id="KW-1185">Reference proteome</keyword>
<reference evidence="14 15" key="1">
    <citation type="submission" date="2015-01" db="EMBL/GenBank/DDBJ databases">
        <title>Ahrensia donghaiensis sp. nov., a novel dimethylsulphoniopropionate-cleavage bacterium isolated from seawater and emended descriptions of the genus Ahrensia and Ahrensia kielensis.</title>
        <authorList>
            <person name="Liu J."/>
        </authorList>
    </citation>
    <scope>NUCLEOTIDE SEQUENCE [LARGE SCALE GENOMIC DNA]</scope>
    <source>
        <strain evidence="14 15">LZD062</strain>
    </source>
</reference>
<evidence type="ECO:0000256" key="4">
    <source>
        <dbReference type="ARBA" id="ARBA00022553"/>
    </source>
</evidence>
<dbReference type="SUPFAM" id="SSF55874">
    <property type="entry name" value="ATPase domain of HSP90 chaperone/DNA topoisomerase II/histidine kinase"/>
    <property type="match status" value="1"/>
</dbReference>
<dbReference type="GO" id="GO:0004673">
    <property type="term" value="F:protein histidine kinase activity"/>
    <property type="evidence" value="ECO:0007669"/>
    <property type="project" value="UniProtKB-EC"/>
</dbReference>
<dbReference type="Pfam" id="PF02518">
    <property type="entry name" value="HATPase_c"/>
    <property type="match status" value="1"/>
</dbReference>
<dbReference type="InterPro" id="IPR036890">
    <property type="entry name" value="HATPase_C_sf"/>
</dbReference>
<comment type="subcellular location">
    <subcellularLocation>
        <location evidence="2">Membrane</location>
    </subcellularLocation>
</comment>
<dbReference type="InterPro" id="IPR050428">
    <property type="entry name" value="TCS_sensor_his_kinase"/>
</dbReference>
<dbReference type="InterPro" id="IPR005467">
    <property type="entry name" value="His_kinase_dom"/>
</dbReference>
<evidence type="ECO:0000256" key="2">
    <source>
        <dbReference type="ARBA" id="ARBA00004370"/>
    </source>
</evidence>
<evidence type="ECO:0000256" key="8">
    <source>
        <dbReference type="ARBA" id="ARBA00022989"/>
    </source>
</evidence>
<dbReference type="Gene3D" id="3.30.565.10">
    <property type="entry name" value="Histidine kinase-like ATPase, C-terminal domain"/>
    <property type="match status" value="1"/>
</dbReference>
<name>A0A0N0E8F4_9HYPH</name>
<dbReference type="STRING" id="1514904.SU32_03175"/>
<feature type="transmembrane region" description="Helical" evidence="11">
    <location>
        <begin position="12"/>
        <end position="30"/>
    </location>
</feature>
<gene>
    <name evidence="14" type="ORF">SU32_03175</name>
</gene>
<keyword evidence="7" id="KW-0418">Kinase</keyword>
<keyword evidence="4" id="KW-0597">Phosphoprotein</keyword>
<organism evidence="14 15">
    <name type="scientific">Ahrensia marina</name>
    <dbReference type="NCBI Taxonomy" id="1514904"/>
    <lineage>
        <taxon>Bacteria</taxon>
        <taxon>Pseudomonadati</taxon>
        <taxon>Pseudomonadota</taxon>
        <taxon>Alphaproteobacteria</taxon>
        <taxon>Hyphomicrobiales</taxon>
        <taxon>Ahrensiaceae</taxon>
        <taxon>Ahrensia</taxon>
    </lineage>
</organism>
<dbReference type="GO" id="GO:0000160">
    <property type="term" value="P:phosphorelay signal transduction system"/>
    <property type="evidence" value="ECO:0007669"/>
    <property type="project" value="UniProtKB-KW"/>
</dbReference>
<evidence type="ECO:0000313" key="14">
    <source>
        <dbReference type="EMBL" id="KPB02285.1"/>
    </source>
</evidence>
<dbReference type="EMBL" id="JXMU01000003">
    <property type="protein sequence ID" value="KPB02285.1"/>
    <property type="molecule type" value="Genomic_DNA"/>
</dbReference>
<sequence length="458" mass="50252">MKALSLTRRVVVLSSAWTVLAIVILGWLLLTQFKAGAERNFSELQQAQLFSLIGAVDVDENGNLTGAPNLGENSFLAPESGWLWRVQILSGAPDDVLTSPSMAGFTFSRPDLSEIPYDNQFARTYVVDGPKNLKIRVKESEIDLGEGRIALFQVGGNQSEFERGIRDFALNAAGLLGTFGFGVVGINVLVILFGLKPLDRIRHALGEIRDGRAEKLSGDFPTELEPMVSEMNILVENNKQIVERARTQVGNLAHSLKTPLAVLQNEGRTNAPVSSEIVRTQAASMQLQVDHYLNRARIAAQQGSLTFRTDIVQASERMAKVMRKLNPDLDIKTEIQDDQILFAGEKEDFEEILGNLFENACKWADKKVLIRVCLAEREHSDRQWILLNVADDGEGIPVEGYEKALKRGQRLDEKVPGTGLGLSIVNDTVTAYGGEVALGKSRLGGLQVSVYLPAAKSN</sequence>
<dbReference type="GO" id="GO:0005886">
    <property type="term" value="C:plasma membrane"/>
    <property type="evidence" value="ECO:0007669"/>
    <property type="project" value="TreeGrafter"/>
</dbReference>
<accession>A0A0N0E8F4</accession>
<evidence type="ECO:0000256" key="7">
    <source>
        <dbReference type="ARBA" id="ARBA00022777"/>
    </source>
</evidence>
<dbReference type="PANTHER" id="PTHR45436">
    <property type="entry name" value="SENSOR HISTIDINE KINASE YKOH"/>
    <property type="match status" value="1"/>
</dbReference>
<dbReference type="PANTHER" id="PTHR45436:SF5">
    <property type="entry name" value="SENSOR HISTIDINE KINASE TRCS"/>
    <property type="match status" value="1"/>
</dbReference>
<keyword evidence="5" id="KW-0808">Transferase</keyword>
<dbReference type="InterPro" id="IPR004358">
    <property type="entry name" value="Sig_transdc_His_kin-like_C"/>
</dbReference>
<feature type="transmembrane region" description="Helical" evidence="11">
    <location>
        <begin position="168"/>
        <end position="195"/>
    </location>
</feature>
<proteinExistence type="predicted"/>
<evidence type="ECO:0000259" key="12">
    <source>
        <dbReference type="PROSITE" id="PS50109"/>
    </source>
</evidence>
<dbReference type="AlphaFoldDB" id="A0A0N0E8F4"/>
<dbReference type="PROSITE" id="PS50885">
    <property type="entry name" value="HAMP"/>
    <property type="match status" value="1"/>
</dbReference>
<dbReference type="InterPro" id="IPR003594">
    <property type="entry name" value="HATPase_dom"/>
</dbReference>
<dbReference type="PRINTS" id="PR00344">
    <property type="entry name" value="BCTRLSENSOR"/>
</dbReference>